<feature type="region of interest" description="Disordered" evidence="1">
    <location>
        <begin position="1"/>
        <end position="75"/>
    </location>
</feature>
<name>A0ABD0RUM5_CIRMR</name>
<comment type="caution">
    <text evidence="2">The sequence shown here is derived from an EMBL/GenBank/DDBJ whole genome shotgun (WGS) entry which is preliminary data.</text>
</comment>
<gene>
    <name evidence="2" type="ORF">M9458_000282</name>
</gene>
<dbReference type="EMBL" id="JAMKFB020000001">
    <property type="protein sequence ID" value="KAL0202264.1"/>
    <property type="molecule type" value="Genomic_DNA"/>
</dbReference>
<evidence type="ECO:0000313" key="2">
    <source>
        <dbReference type="EMBL" id="KAL0202264.1"/>
    </source>
</evidence>
<feature type="non-terminal residue" evidence="2">
    <location>
        <position position="75"/>
    </location>
</feature>
<protein>
    <submittedName>
        <fullName evidence="2">Uncharacterized protein</fullName>
    </submittedName>
</protein>
<organism evidence="2 3">
    <name type="scientific">Cirrhinus mrigala</name>
    <name type="common">Mrigala</name>
    <dbReference type="NCBI Taxonomy" id="683832"/>
    <lineage>
        <taxon>Eukaryota</taxon>
        <taxon>Metazoa</taxon>
        <taxon>Chordata</taxon>
        <taxon>Craniata</taxon>
        <taxon>Vertebrata</taxon>
        <taxon>Euteleostomi</taxon>
        <taxon>Actinopterygii</taxon>
        <taxon>Neopterygii</taxon>
        <taxon>Teleostei</taxon>
        <taxon>Ostariophysi</taxon>
        <taxon>Cypriniformes</taxon>
        <taxon>Cyprinidae</taxon>
        <taxon>Labeoninae</taxon>
        <taxon>Labeonini</taxon>
        <taxon>Cirrhinus</taxon>
    </lineage>
</organism>
<dbReference type="Proteomes" id="UP001529510">
    <property type="component" value="Unassembled WGS sequence"/>
</dbReference>
<evidence type="ECO:0000256" key="1">
    <source>
        <dbReference type="SAM" id="MobiDB-lite"/>
    </source>
</evidence>
<accession>A0ABD0RUM5</accession>
<sequence>GLPAVGMAAPPALDGRGKRRRHSDVDGAAMEDGQMQDEEAQGEEKDMEEVFARGGTQNSTGHLPQAVDVSPRVSR</sequence>
<dbReference type="AlphaFoldDB" id="A0ABD0RUM5"/>
<feature type="non-terminal residue" evidence="2">
    <location>
        <position position="1"/>
    </location>
</feature>
<reference evidence="2 3" key="1">
    <citation type="submission" date="2024-05" db="EMBL/GenBank/DDBJ databases">
        <title>Genome sequencing and assembly of Indian major carp, Cirrhinus mrigala (Hamilton, 1822).</title>
        <authorList>
            <person name="Mohindra V."/>
            <person name="Chowdhury L.M."/>
            <person name="Lal K."/>
            <person name="Jena J.K."/>
        </authorList>
    </citation>
    <scope>NUCLEOTIDE SEQUENCE [LARGE SCALE GENOMIC DNA]</scope>
    <source>
        <strain evidence="2">CM1030</strain>
        <tissue evidence="2">Blood</tissue>
    </source>
</reference>
<proteinExistence type="predicted"/>
<evidence type="ECO:0000313" key="3">
    <source>
        <dbReference type="Proteomes" id="UP001529510"/>
    </source>
</evidence>
<keyword evidence="3" id="KW-1185">Reference proteome</keyword>
<feature type="compositionally biased region" description="Basic and acidic residues" evidence="1">
    <location>
        <begin position="42"/>
        <end position="51"/>
    </location>
</feature>